<keyword evidence="3" id="KW-1185">Reference proteome</keyword>
<dbReference type="Proteomes" id="UP001597135">
    <property type="component" value="Unassembled WGS sequence"/>
</dbReference>
<dbReference type="EMBL" id="JBHTMU010000001">
    <property type="protein sequence ID" value="MFD1340956.1"/>
    <property type="molecule type" value="Genomic_DNA"/>
</dbReference>
<evidence type="ECO:0000256" key="1">
    <source>
        <dbReference type="SAM" id="Phobius"/>
    </source>
</evidence>
<feature type="transmembrane region" description="Helical" evidence="1">
    <location>
        <begin position="125"/>
        <end position="145"/>
    </location>
</feature>
<feature type="transmembrane region" description="Helical" evidence="1">
    <location>
        <begin position="59"/>
        <end position="79"/>
    </location>
</feature>
<protein>
    <recommendedName>
        <fullName evidence="4">DUF998 domain-containing protein</fullName>
    </recommendedName>
</protein>
<organism evidence="2 3">
    <name type="scientific">Litorisediminicola beolgyonensis</name>
    <dbReference type="NCBI Taxonomy" id="1173614"/>
    <lineage>
        <taxon>Bacteria</taxon>
        <taxon>Pseudomonadati</taxon>
        <taxon>Pseudomonadota</taxon>
        <taxon>Alphaproteobacteria</taxon>
        <taxon>Rhodobacterales</taxon>
        <taxon>Paracoccaceae</taxon>
        <taxon>Litorisediminicola</taxon>
    </lineage>
</organism>
<comment type="caution">
    <text evidence="2">The sequence shown here is derived from an EMBL/GenBank/DDBJ whole genome shotgun (WGS) entry which is preliminary data.</text>
</comment>
<dbReference type="RefSeq" id="WP_386801014.1">
    <property type="nucleotide sequence ID" value="NZ_JBHTMU010000001.1"/>
</dbReference>
<sequence length="233" mass="25157">MPLTPERLVLYLGLLLLAILAAGAAIIVLRAGLPYPYPTGPAFFIRLFDLDAERNLPTWFSSNLLLINAALLGLCGATYTTGRLSWWSLAAIFLLLSLDESASIHEAAGRFASRSLGIGGGQTQFWVVLALPVIALLGAVYWRFLTRLPARTRRLSILAGAVYISGAVGVEAIGWLQSNTTEASPTVYSWLAFLEEATEMTGQLIFTFTLLDALRRSGVSIRFGPPRDTGSAP</sequence>
<reference evidence="3" key="1">
    <citation type="journal article" date="2019" name="Int. J. Syst. Evol. Microbiol.">
        <title>The Global Catalogue of Microorganisms (GCM) 10K type strain sequencing project: providing services to taxonomists for standard genome sequencing and annotation.</title>
        <authorList>
            <consortium name="The Broad Institute Genomics Platform"/>
            <consortium name="The Broad Institute Genome Sequencing Center for Infectious Disease"/>
            <person name="Wu L."/>
            <person name="Ma J."/>
        </authorList>
    </citation>
    <scope>NUCLEOTIDE SEQUENCE [LARGE SCALE GENOMIC DNA]</scope>
    <source>
        <strain evidence="3">CCUG 62953</strain>
    </source>
</reference>
<evidence type="ECO:0000313" key="3">
    <source>
        <dbReference type="Proteomes" id="UP001597135"/>
    </source>
</evidence>
<keyword evidence="1" id="KW-0812">Transmembrane</keyword>
<feature type="transmembrane region" description="Helical" evidence="1">
    <location>
        <begin position="86"/>
        <end position="105"/>
    </location>
</feature>
<keyword evidence="1" id="KW-1133">Transmembrane helix</keyword>
<name>A0ABW3ZCT2_9RHOB</name>
<evidence type="ECO:0000313" key="2">
    <source>
        <dbReference type="EMBL" id="MFD1340956.1"/>
    </source>
</evidence>
<keyword evidence="1" id="KW-0472">Membrane</keyword>
<evidence type="ECO:0008006" key="4">
    <source>
        <dbReference type="Google" id="ProtNLM"/>
    </source>
</evidence>
<proteinExistence type="predicted"/>
<accession>A0ABW3ZCT2</accession>
<gene>
    <name evidence="2" type="ORF">ACFQ4E_00815</name>
</gene>